<organism evidence="1 2">
    <name type="scientific">Paraclostridium bifermentans</name>
    <name type="common">Clostridium bifermentans</name>
    <dbReference type="NCBI Taxonomy" id="1490"/>
    <lineage>
        <taxon>Bacteria</taxon>
        <taxon>Bacillati</taxon>
        <taxon>Bacillota</taxon>
        <taxon>Clostridia</taxon>
        <taxon>Peptostreptococcales</taxon>
        <taxon>Peptostreptococcaceae</taxon>
        <taxon>Paraclostridium</taxon>
    </lineage>
</organism>
<proteinExistence type="predicted"/>
<accession>A0A5P3XKK3</accession>
<dbReference type="EMBL" id="CP032455">
    <property type="protein sequence ID" value="QEZ70843.1"/>
    <property type="molecule type" value="Genomic_DNA"/>
</dbReference>
<reference evidence="1 2" key="1">
    <citation type="submission" date="2018-09" db="EMBL/GenBank/DDBJ databases">
        <title>A clostridial neurotoxin that targets Anopheles mosquitoes.</title>
        <authorList>
            <person name="Contreras E."/>
            <person name="Masuyer G."/>
            <person name="Qureshi N."/>
            <person name="Chawla S."/>
            <person name="Lim H.L."/>
            <person name="Chen J."/>
            <person name="Stenmark P."/>
            <person name="Gill S."/>
        </authorList>
    </citation>
    <scope>NUCLEOTIDE SEQUENCE [LARGE SCALE GENOMIC DNA]</scope>
    <source>
        <strain evidence="1 2">Cbm</strain>
        <plasmid evidence="2">ppbmmp</plasmid>
    </source>
</reference>
<evidence type="ECO:0000313" key="1">
    <source>
        <dbReference type="EMBL" id="QEZ70843.1"/>
    </source>
</evidence>
<protein>
    <submittedName>
        <fullName evidence="1">Secretion system protein E</fullName>
    </submittedName>
</protein>
<sequence length="71" mass="6673">MEPINGNVEVTPYGWVCGAACSAGCSAGGAGCAWICIADGPAPFADAAAWGAIATAAGLSGGAATGLAQSW</sequence>
<keyword evidence="1" id="KW-0614">Plasmid</keyword>
<gene>
    <name evidence="1" type="ORF">D4A35_18075</name>
</gene>
<dbReference type="Proteomes" id="UP000326961">
    <property type="component" value="Plasmid pPbmMP"/>
</dbReference>
<dbReference type="RefSeq" id="WP_150887754.1">
    <property type="nucleotide sequence ID" value="NZ_CM017269.1"/>
</dbReference>
<dbReference type="AlphaFoldDB" id="A0A5P3XKK3"/>
<geneLocation type="plasmid" evidence="2">
    <name>ppbmmp</name>
</geneLocation>
<name>A0A5P3XKK3_PARBF</name>
<evidence type="ECO:0000313" key="2">
    <source>
        <dbReference type="Proteomes" id="UP000326961"/>
    </source>
</evidence>